<protein>
    <submittedName>
        <fullName evidence="4">Repressor Rok</fullName>
    </submittedName>
</protein>
<gene>
    <name evidence="4" type="primary">rok</name>
    <name evidence="4" type="ORF">J8TS2_09170</name>
</gene>
<evidence type="ECO:0000313" key="5">
    <source>
        <dbReference type="Proteomes" id="UP000679950"/>
    </source>
</evidence>
<name>A0ABQ4KF51_9BACI</name>
<evidence type="ECO:0000256" key="1">
    <source>
        <dbReference type="SAM" id="MobiDB-lite"/>
    </source>
</evidence>
<feature type="compositionally biased region" description="Basic residues" evidence="1">
    <location>
        <begin position="76"/>
        <end position="90"/>
    </location>
</feature>
<dbReference type="Pfam" id="PF26513">
    <property type="entry name" value="Rok_N"/>
    <property type="match status" value="1"/>
</dbReference>
<dbReference type="Pfam" id="PF23159">
    <property type="entry name" value="WHD_Rok"/>
    <property type="match status" value="1"/>
</dbReference>
<proteinExistence type="predicted"/>
<comment type="caution">
    <text evidence="4">The sequence shown here is derived from an EMBL/GenBank/DDBJ whole genome shotgun (WGS) entry which is preliminary data.</text>
</comment>
<keyword evidence="5" id="KW-1185">Reference proteome</keyword>
<reference evidence="4 5" key="1">
    <citation type="submission" date="2021-03" db="EMBL/GenBank/DDBJ databases">
        <title>Antimicrobial resistance genes in bacteria isolated from Japanese honey, and their potential for conferring macrolide and lincosamide resistance in the American foulbrood pathogen Paenibacillus larvae.</title>
        <authorList>
            <person name="Okamoto M."/>
            <person name="Kumagai M."/>
            <person name="Kanamori H."/>
            <person name="Takamatsu D."/>
        </authorList>
    </citation>
    <scope>NUCLEOTIDE SEQUENCE [LARGE SCALE GENOMIC DNA]</scope>
    <source>
        <strain evidence="4 5">J8TS2</strain>
    </source>
</reference>
<dbReference type="EMBL" id="BORB01000005">
    <property type="protein sequence ID" value="GIN56598.1"/>
    <property type="molecule type" value="Genomic_DNA"/>
</dbReference>
<dbReference type="InterPro" id="IPR058971">
    <property type="entry name" value="Rok_N_oligomerisation"/>
</dbReference>
<sequence>MLFDERNALKTRLEQMDNMEKKILEDIHKERSFIFKRLRELDEQDTTEQIDNEQHEKSNPTGNQPDDVKSTSVPIPRKRKGRPSRRSKTTKLREIAIDILKEADSPVRGKDLKDKIEAAAGSHIANMTTFMNTIRESDYHIIKVGRGLYVYDQGQQKYSNQ</sequence>
<feature type="compositionally biased region" description="Acidic residues" evidence="1">
    <location>
        <begin position="42"/>
        <end position="51"/>
    </location>
</feature>
<organism evidence="4 5">
    <name type="scientific">Lederbergia ruris</name>
    <dbReference type="NCBI Taxonomy" id="217495"/>
    <lineage>
        <taxon>Bacteria</taxon>
        <taxon>Bacillati</taxon>
        <taxon>Bacillota</taxon>
        <taxon>Bacilli</taxon>
        <taxon>Bacillales</taxon>
        <taxon>Bacillaceae</taxon>
        <taxon>Lederbergia</taxon>
    </lineage>
</organism>
<dbReference type="Proteomes" id="UP000679950">
    <property type="component" value="Unassembled WGS sequence"/>
</dbReference>
<accession>A0ABQ4KF51</accession>
<evidence type="ECO:0000259" key="3">
    <source>
        <dbReference type="Pfam" id="PF26513"/>
    </source>
</evidence>
<evidence type="ECO:0000313" key="4">
    <source>
        <dbReference type="EMBL" id="GIN56598.1"/>
    </source>
</evidence>
<feature type="domain" description="Repressor Rok winged helix" evidence="2">
    <location>
        <begin position="93"/>
        <end position="149"/>
    </location>
</feature>
<feature type="domain" description="Rok N-terminal oligomerisation" evidence="3">
    <location>
        <begin position="3"/>
        <end position="42"/>
    </location>
</feature>
<feature type="region of interest" description="Disordered" evidence="1">
    <location>
        <begin position="41"/>
        <end position="92"/>
    </location>
</feature>
<dbReference type="InterPro" id="IPR056984">
    <property type="entry name" value="WH_Rok"/>
</dbReference>
<evidence type="ECO:0000259" key="2">
    <source>
        <dbReference type="Pfam" id="PF23159"/>
    </source>
</evidence>